<feature type="compositionally biased region" description="Basic and acidic residues" evidence="1">
    <location>
        <begin position="1"/>
        <end position="11"/>
    </location>
</feature>
<dbReference type="AlphaFoldDB" id="A0A8H9YDK2"/>
<dbReference type="RefSeq" id="WP_125185875.1">
    <property type="nucleotide sequence ID" value="NZ_AENJ01000474.1"/>
</dbReference>
<evidence type="ECO:0000256" key="1">
    <source>
        <dbReference type="SAM" id="MobiDB-lite"/>
    </source>
</evidence>
<evidence type="ECO:0000313" key="3">
    <source>
        <dbReference type="Proteomes" id="UP000612712"/>
    </source>
</evidence>
<sequence>MSSPDDRHPTRDTTVSTGHHENVRASRGFLTAFVRSFIHPTWMPSGVNDFDTPLEPGQVPVVLVHGTWLNAYNTWSMIAPTLAAAGYRVFALNYGRNTACALGRRRAVYGAKGLLDSQREVAAFVDEVIERTGARQVDLVGHSQGVTQSRLYLTDSGGADPEDPSRNRVRRLIGIGGSNHGTTMSGLTTLCERLNRLGLPMWRIIRTLVGQAAEDQVVGSPAMRHVNRMGDTVPGVTYTMLCSRFDQIVTPWRTQYLEEGPGATVHNVLIQQGAVRDFSDHLAVLYSPRIVDFIEEALSDDAESYRTEHPYVSRTVIPFLGAVPEPPRSLPRRPGRRPGGRRGQGR</sequence>
<dbReference type="InterPro" id="IPR002918">
    <property type="entry name" value="Lipase_EstA/Esterase_EstB"/>
</dbReference>
<dbReference type="GeneID" id="60808130"/>
<dbReference type="EMBL" id="JACHWT010000008">
    <property type="protein sequence ID" value="MBB3116649.1"/>
    <property type="molecule type" value="Genomic_DNA"/>
</dbReference>
<dbReference type="Pfam" id="PF01674">
    <property type="entry name" value="Lipase_2"/>
    <property type="match status" value="1"/>
</dbReference>
<dbReference type="GO" id="GO:0016298">
    <property type="term" value="F:lipase activity"/>
    <property type="evidence" value="ECO:0007669"/>
    <property type="project" value="TreeGrafter"/>
</dbReference>
<dbReference type="PANTHER" id="PTHR32015">
    <property type="entry name" value="FASTING INDUCED LIPASE"/>
    <property type="match status" value="1"/>
</dbReference>
<feature type="region of interest" description="Disordered" evidence="1">
    <location>
        <begin position="1"/>
        <end position="20"/>
    </location>
</feature>
<feature type="region of interest" description="Disordered" evidence="1">
    <location>
        <begin position="323"/>
        <end position="346"/>
    </location>
</feature>
<keyword evidence="2" id="KW-0378">Hydrolase</keyword>
<reference evidence="2" key="1">
    <citation type="submission" date="2020-08" db="EMBL/GenBank/DDBJ databases">
        <title>Sequencing the genomes of 1000 actinobacteria strains.</title>
        <authorList>
            <person name="Klenk H.-P."/>
        </authorList>
    </citation>
    <scope>NUCLEOTIDE SEQUENCE</scope>
    <source>
        <strain evidence="2">DSM 20582</strain>
    </source>
</reference>
<dbReference type="SUPFAM" id="SSF53474">
    <property type="entry name" value="alpha/beta-Hydrolases"/>
    <property type="match status" value="1"/>
</dbReference>
<dbReference type="GO" id="GO:0016042">
    <property type="term" value="P:lipid catabolic process"/>
    <property type="evidence" value="ECO:0007669"/>
    <property type="project" value="InterPro"/>
</dbReference>
<accession>A0A8H9YDK2</accession>
<dbReference type="PANTHER" id="PTHR32015:SF1">
    <property type="entry name" value="LIPASE"/>
    <property type="match status" value="1"/>
</dbReference>
<comment type="caution">
    <text evidence="2">The sequence shown here is derived from an EMBL/GenBank/DDBJ whole genome shotgun (WGS) entry which is preliminary data.</text>
</comment>
<gene>
    <name evidence="2" type="ORF">FHU32_001895</name>
</gene>
<dbReference type="Proteomes" id="UP000612712">
    <property type="component" value="Unassembled WGS sequence"/>
</dbReference>
<dbReference type="InterPro" id="IPR029058">
    <property type="entry name" value="AB_hydrolase_fold"/>
</dbReference>
<evidence type="ECO:0000313" key="2">
    <source>
        <dbReference type="EMBL" id="MBB3116649.1"/>
    </source>
</evidence>
<proteinExistence type="predicted"/>
<name>A0A8H9YDK2_9CORY</name>
<protein>
    <submittedName>
        <fullName evidence="2">Triacylglycerol esterase/lipase EstA (Alpha/beta hydrolase family)</fullName>
    </submittedName>
</protein>
<feature type="compositionally biased region" description="Basic residues" evidence="1">
    <location>
        <begin position="330"/>
        <end position="346"/>
    </location>
</feature>
<organism evidence="2 3">
    <name type="scientific">Corynebacterium bovis DSM 20582 = CIP 54.80</name>
    <dbReference type="NCBI Taxonomy" id="927655"/>
    <lineage>
        <taxon>Bacteria</taxon>
        <taxon>Bacillati</taxon>
        <taxon>Actinomycetota</taxon>
        <taxon>Actinomycetes</taxon>
        <taxon>Mycobacteriales</taxon>
        <taxon>Corynebacteriaceae</taxon>
        <taxon>Corynebacterium</taxon>
    </lineage>
</organism>
<dbReference type="Gene3D" id="3.40.50.1820">
    <property type="entry name" value="alpha/beta hydrolase"/>
    <property type="match status" value="1"/>
</dbReference>